<evidence type="ECO:0000256" key="4">
    <source>
        <dbReference type="ARBA" id="ARBA00023316"/>
    </source>
</evidence>
<keyword evidence="4" id="KW-0961">Cell wall biogenesis/degradation</keyword>
<evidence type="ECO:0000256" key="2">
    <source>
        <dbReference type="ARBA" id="ARBA00012587"/>
    </source>
</evidence>
<dbReference type="InterPro" id="IPR026044">
    <property type="entry name" value="MltA"/>
</dbReference>
<dbReference type="Pfam" id="PF03562">
    <property type="entry name" value="MltA"/>
    <property type="match status" value="1"/>
</dbReference>
<dbReference type="GO" id="GO:0019867">
    <property type="term" value="C:outer membrane"/>
    <property type="evidence" value="ECO:0007669"/>
    <property type="project" value="InterPro"/>
</dbReference>
<evidence type="ECO:0000256" key="6">
    <source>
        <dbReference type="SAM" id="SignalP"/>
    </source>
</evidence>
<dbReference type="Proteomes" id="UP000031971">
    <property type="component" value="Unassembled WGS sequence"/>
</dbReference>
<dbReference type="Pfam" id="PF06725">
    <property type="entry name" value="3D"/>
    <property type="match status" value="1"/>
</dbReference>
<dbReference type="GO" id="GO:0004553">
    <property type="term" value="F:hydrolase activity, hydrolyzing O-glycosyl compounds"/>
    <property type="evidence" value="ECO:0007669"/>
    <property type="project" value="InterPro"/>
</dbReference>
<dbReference type="GO" id="GO:0009253">
    <property type="term" value="P:peptidoglycan catabolic process"/>
    <property type="evidence" value="ECO:0007669"/>
    <property type="project" value="TreeGrafter"/>
</dbReference>
<dbReference type="PIRSF" id="PIRSF019422">
    <property type="entry name" value="MltA"/>
    <property type="match status" value="1"/>
</dbReference>
<dbReference type="EMBL" id="JXSL01000030">
    <property type="protein sequence ID" value="KIL97887.1"/>
    <property type="molecule type" value="Genomic_DNA"/>
</dbReference>
<sequence>MRIKAAALLVAASLAACATPEPAPAPGGPDHMVLQPLTFSQLAGWSEDDSAQVLPALLKSCGRIAKLLLDKSVGFEGVGGTAADWYAPCAAASRVPEGDHKAVRDLFETWFTPWQVTNDGRADGMFTGYFEPEIKGSRLRRGPYTQPIFGKPNDLVIADLGKFRPDLAPEQLVGRVENGRLVPYHSRAEIDKGALDGKAAILAWTDDAVDLAIMQIQGSGRVRLDDGSVIRLGVAGSNGHKFVGIGKVLKDEGKLGADTSMPAIRSWLKAHPEEGRTLLGRNPRYIFYGVNAGTDGPMGTEGVALTPERSLAVDPRFVPLGAPVWVDSADPSGKPLRRLMMAQDTGAAIKGPVRGDVFWGAGESAFQIAGKMKSPGRLVIFLPRARSPRLAER</sequence>
<keyword evidence="9" id="KW-1185">Reference proteome</keyword>
<dbReference type="SUPFAM" id="SSF50685">
    <property type="entry name" value="Barwin-like endoglucanases"/>
    <property type="match status" value="1"/>
</dbReference>
<accession>A0A0C2U8R3</accession>
<evidence type="ECO:0000256" key="5">
    <source>
        <dbReference type="ARBA" id="ARBA00030918"/>
    </source>
</evidence>
<comment type="caution">
    <text evidence="8">The sequence shown here is derived from an EMBL/GenBank/DDBJ whole genome shotgun (WGS) entry which is preliminary data.</text>
</comment>
<feature type="domain" description="Lytic transglycosylase MltA" evidence="7">
    <location>
        <begin position="133"/>
        <end position="289"/>
    </location>
</feature>
<dbReference type="PROSITE" id="PS51257">
    <property type="entry name" value="PROKAR_LIPOPROTEIN"/>
    <property type="match status" value="1"/>
</dbReference>
<evidence type="ECO:0000259" key="7">
    <source>
        <dbReference type="SMART" id="SM00925"/>
    </source>
</evidence>
<keyword evidence="6" id="KW-0732">Signal</keyword>
<proteinExistence type="predicted"/>
<protein>
    <recommendedName>
        <fullName evidence="2">peptidoglycan lytic exotransglycosylase</fullName>
        <ecNumber evidence="2">4.2.2.n1</ecNumber>
    </recommendedName>
    <alternativeName>
        <fullName evidence="5">Murein hydrolase A</fullName>
    </alternativeName>
</protein>
<dbReference type="OrthoDB" id="9783686at2"/>
<evidence type="ECO:0000256" key="3">
    <source>
        <dbReference type="ARBA" id="ARBA00023239"/>
    </source>
</evidence>
<dbReference type="PANTHER" id="PTHR30124">
    <property type="entry name" value="MEMBRANE-BOUND LYTIC MUREIN TRANSGLYCOSYLASE A"/>
    <property type="match status" value="1"/>
</dbReference>
<keyword evidence="3" id="KW-0456">Lyase</keyword>
<feature type="signal peptide" evidence="6">
    <location>
        <begin position="1"/>
        <end position="18"/>
    </location>
</feature>
<organism evidence="8 9">
    <name type="scientific">Paramagnetospirillum magnetotacticum MS-1</name>
    <dbReference type="NCBI Taxonomy" id="272627"/>
    <lineage>
        <taxon>Bacteria</taxon>
        <taxon>Pseudomonadati</taxon>
        <taxon>Pseudomonadota</taxon>
        <taxon>Alphaproteobacteria</taxon>
        <taxon>Rhodospirillales</taxon>
        <taxon>Magnetospirillaceae</taxon>
        <taxon>Paramagnetospirillum</taxon>
    </lineage>
</organism>
<dbReference type="CDD" id="cd14668">
    <property type="entry name" value="mlta_B"/>
    <property type="match status" value="1"/>
</dbReference>
<dbReference type="Gene3D" id="2.40.240.50">
    <property type="entry name" value="Barwin-like endoglucanases"/>
    <property type="match status" value="1"/>
</dbReference>
<dbReference type="GO" id="GO:0008933">
    <property type="term" value="F:peptidoglycan lytic transglycosylase activity"/>
    <property type="evidence" value="ECO:0007669"/>
    <property type="project" value="TreeGrafter"/>
</dbReference>
<evidence type="ECO:0000313" key="9">
    <source>
        <dbReference type="Proteomes" id="UP000031971"/>
    </source>
</evidence>
<dbReference type="SMART" id="SM00925">
    <property type="entry name" value="MltA"/>
    <property type="match status" value="1"/>
</dbReference>
<evidence type="ECO:0000256" key="1">
    <source>
        <dbReference type="ARBA" id="ARBA00001420"/>
    </source>
</evidence>
<dbReference type="InterPro" id="IPR036908">
    <property type="entry name" value="RlpA-like_sf"/>
</dbReference>
<dbReference type="RefSeq" id="WP_009869180.1">
    <property type="nucleotide sequence ID" value="NZ_JXSL01000030.1"/>
</dbReference>
<dbReference type="CDD" id="cd14485">
    <property type="entry name" value="mltA_like_LT_A"/>
    <property type="match status" value="1"/>
</dbReference>
<dbReference type="GO" id="GO:0071555">
    <property type="term" value="P:cell wall organization"/>
    <property type="evidence" value="ECO:0007669"/>
    <property type="project" value="UniProtKB-KW"/>
</dbReference>
<gene>
    <name evidence="8" type="ORF">CCC_00948</name>
</gene>
<reference evidence="8 9" key="1">
    <citation type="submission" date="2015-01" db="EMBL/GenBank/DDBJ databases">
        <title>Genome Sequence of Magnetospirillum magnetotacticum Strain MS-1.</title>
        <authorList>
            <person name="Marinov G.K."/>
            <person name="Smalley M.D."/>
            <person name="DeSalvo G."/>
        </authorList>
    </citation>
    <scope>NUCLEOTIDE SEQUENCE [LARGE SCALE GENOMIC DNA]</scope>
    <source>
        <strain evidence="8 9">MS-1</strain>
    </source>
</reference>
<dbReference type="Gene3D" id="2.40.40.10">
    <property type="entry name" value="RlpA-like domain"/>
    <property type="match status" value="1"/>
</dbReference>
<name>A0A0C2U8R3_PARME</name>
<dbReference type="InterPro" id="IPR005300">
    <property type="entry name" value="MltA_B"/>
</dbReference>
<dbReference type="InterPro" id="IPR010611">
    <property type="entry name" value="3D_dom"/>
</dbReference>
<dbReference type="AlphaFoldDB" id="A0A0C2U8R3"/>
<dbReference type="GO" id="GO:0009254">
    <property type="term" value="P:peptidoglycan turnover"/>
    <property type="evidence" value="ECO:0007669"/>
    <property type="project" value="InterPro"/>
</dbReference>
<evidence type="ECO:0000313" key="8">
    <source>
        <dbReference type="EMBL" id="KIL97887.1"/>
    </source>
</evidence>
<comment type="catalytic activity">
    <reaction evidence="1">
        <text>Exolytic cleavage of the (1-&gt;4)-beta-glycosidic linkage between N-acetylmuramic acid (MurNAc) and N-acetylglucosamine (GlcNAc) residues in peptidoglycan, from either the reducing or the non-reducing ends of the peptidoglycan chains, with concomitant formation of a 1,6-anhydrobond in the MurNAc residue.</text>
        <dbReference type="EC" id="4.2.2.n1"/>
    </reaction>
</comment>
<feature type="chain" id="PRO_5002172326" description="peptidoglycan lytic exotransglycosylase" evidence="6">
    <location>
        <begin position="19"/>
        <end position="393"/>
    </location>
</feature>
<dbReference type="STRING" id="272627.CCC_00948"/>
<dbReference type="EC" id="4.2.2.n1" evidence="2"/>
<dbReference type="PANTHER" id="PTHR30124:SF0">
    <property type="entry name" value="MEMBRANE-BOUND LYTIC MUREIN TRANSGLYCOSYLASE A"/>
    <property type="match status" value="1"/>
</dbReference>